<feature type="region of interest" description="Disordered" evidence="5">
    <location>
        <begin position="334"/>
        <end position="391"/>
    </location>
</feature>
<dbReference type="SMART" id="SM00356">
    <property type="entry name" value="ZnF_C3H1"/>
    <property type="match status" value="2"/>
</dbReference>
<dbReference type="EMBL" id="KZ819286">
    <property type="protein sequence ID" value="PWO00051.1"/>
    <property type="molecule type" value="Genomic_DNA"/>
</dbReference>
<feature type="compositionally biased region" description="Basic and acidic residues" evidence="5">
    <location>
        <begin position="367"/>
        <end position="376"/>
    </location>
</feature>
<feature type="zinc finger region" description="C3H1-type" evidence="4">
    <location>
        <begin position="92"/>
        <end position="120"/>
    </location>
</feature>
<feature type="compositionally biased region" description="Low complexity" evidence="5">
    <location>
        <begin position="174"/>
        <end position="183"/>
    </location>
</feature>
<dbReference type="SUPFAM" id="SSF90229">
    <property type="entry name" value="CCCH zinc finger"/>
    <property type="match status" value="1"/>
</dbReference>
<dbReference type="OrthoDB" id="411372at2759"/>
<feature type="region of interest" description="Disordered" evidence="5">
    <location>
        <begin position="561"/>
        <end position="583"/>
    </location>
</feature>
<keyword evidence="3 4" id="KW-0862">Zinc</keyword>
<name>A0A316ZEA2_9BASI</name>
<keyword evidence="2 4" id="KW-0863">Zinc-finger</keyword>
<gene>
    <name evidence="7" type="ORF">FA09DRAFT_358815</name>
</gene>
<feature type="compositionally biased region" description="Gly residues" evidence="5">
    <location>
        <begin position="184"/>
        <end position="193"/>
    </location>
</feature>
<feature type="zinc finger region" description="C3H1-type" evidence="4">
    <location>
        <begin position="134"/>
        <end position="161"/>
    </location>
</feature>
<organism evidence="7 8">
    <name type="scientific">Tilletiopsis washingtonensis</name>
    <dbReference type="NCBI Taxonomy" id="58919"/>
    <lineage>
        <taxon>Eukaryota</taxon>
        <taxon>Fungi</taxon>
        <taxon>Dikarya</taxon>
        <taxon>Basidiomycota</taxon>
        <taxon>Ustilaginomycotina</taxon>
        <taxon>Exobasidiomycetes</taxon>
        <taxon>Entylomatales</taxon>
        <taxon>Entylomatales incertae sedis</taxon>
        <taxon>Tilletiopsis</taxon>
    </lineage>
</organism>
<dbReference type="Gene3D" id="3.30.1370.210">
    <property type="match status" value="1"/>
</dbReference>
<keyword evidence="8" id="KW-1185">Reference proteome</keyword>
<dbReference type="STRING" id="58919.A0A316ZEA2"/>
<dbReference type="InterPro" id="IPR036855">
    <property type="entry name" value="Znf_CCCH_sf"/>
</dbReference>
<evidence type="ECO:0000256" key="2">
    <source>
        <dbReference type="ARBA" id="ARBA00022771"/>
    </source>
</evidence>
<feature type="region of interest" description="Disordered" evidence="5">
    <location>
        <begin position="163"/>
        <end position="234"/>
    </location>
</feature>
<feature type="region of interest" description="Disordered" evidence="5">
    <location>
        <begin position="1"/>
        <end position="90"/>
    </location>
</feature>
<feature type="compositionally biased region" description="Low complexity" evidence="5">
    <location>
        <begin position="18"/>
        <end position="40"/>
    </location>
</feature>
<dbReference type="PROSITE" id="PS50103">
    <property type="entry name" value="ZF_C3H1"/>
    <property type="match status" value="2"/>
</dbReference>
<dbReference type="InterPro" id="IPR000571">
    <property type="entry name" value="Znf_CCCH"/>
</dbReference>
<feature type="compositionally biased region" description="Basic and acidic residues" evidence="5">
    <location>
        <begin position="194"/>
        <end position="211"/>
    </location>
</feature>
<feature type="region of interest" description="Disordered" evidence="5">
    <location>
        <begin position="506"/>
        <end position="533"/>
    </location>
</feature>
<accession>A0A316ZEA2</accession>
<evidence type="ECO:0000256" key="1">
    <source>
        <dbReference type="ARBA" id="ARBA00022723"/>
    </source>
</evidence>
<feature type="compositionally biased region" description="Acidic residues" evidence="5">
    <location>
        <begin position="573"/>
        <end position="583"/>
    </location>
</feature>
<dbReference type="AlphaFoldDB" id="A0A316ZEA2"/>
<proteinExistence type="predicted"/>
<sequence>MASSPAPTPAAAEPPAPSSSDAAAAPAAAQPPTEAQQPSSDGAAPGTPRQSSPDAAGPTSPPAAAAPPSGPRSRRVAGPSATGKVSNKKKEALAQVPCKFFRSSNGCSAGSECAFAHTQGGGANGGAGAGGRGKEELAVCQWFLKGNCRFGHKCALAHLLPGQPPSMDRKNKRAQQLAQQEQAGMGGAAGGRDGAGKQRAERRNGGDDAQRRGPGMAGMHGQANGSGHVGDGYDSLLAQQPMRSANAGPPGMQRPLVPANLALSHDPAVLFSTDSNGAIHLDGSGPSAGVPLHFGAGGRQPPHLMQHPGGLSMQQPIASSSAFGTSPFNSGSGGVFFSGSHEQGGAGPFASSAGRSYGDGSNGFSRWRSDADGRATDDEDDAEESEEEGDLLINKEDFLPSSLSDLLTPAELSRRRRTQAGFLHAPGQSLPQGMAAGLSRLHALPPPSSAQEPSAGYAGYSFDSNSEQQHFVAPSSVLAQRANPLSLAMSMGRSVSNASLDAHHHQSSYGLSASPGPGMAFRGGSSPLPAEGNGIAIHRASAGGVPQHPGMHRLRTDTVRQQPSPIALPTMGEEVDDGLFELE</sequence>
<feature type="compositionally biased region" description="Gly residues" evidence="5">
    <location>
        <begin position="334"/>
        <end position="347"/>
    </location>
</feature>
<dbReference type="GeneID" id="37272556"/>
<feature type="compositionally biased region" description="Acidic residues" evidence="5">
    <location>
        <begin position="377"/>
        <end position="390"/>
    </location>
</feature>
<feature type="compositionally biased region" description="Pro residues" evidence="5">
    <location>
        <begin position="59"/>
        <end position="70"/>
    </location>
</feature>
<feature type="domain" description="C3H1-type" evidence="6">
    <location>
        <begin position="134"/>
        <end position="161"/>
    </location>
</feature>
<keyword evidence="1 4" id="KW-0479">Metal-binding</keyword>
<evidence type="ECO:0000256" key="3">
    <source>
        <dbReference type="ARBA" id="ARBA00022833"/>
    </source>
</evidence>
<dbReference type="RefSeq" id="XP_025600329.1">
    <property type="nucleotide sequence ID" value="XM_025745012.1"/>
</dbReference>
<evidence type="ECO:0000313" key="8">
    <source>
        <dbReference type="Proteomes" id="UP000245946"/>
    </source>
</evidence>
<evidence type="ECO:0000313" key="7">
    <source>
        <dbReference type="EMBL" id="PWO00051.1"/>
    </source>
</evidence>
<reference evidence="7 8" key="1">
    <citation type="journal article" date="2018" name="Mol. Biol. Evol.">
        <title>Broad Genomic Sampling Reveals a Smut Pathogenic Ancestry of the Fungal Clade Ustilaginomycotina.</title>
        <authorList>
            <person name="Kijpornyongpan T."/>
            <person name="Mondo S.J."/>
            <person name="Barry K."/>
            <person name="Sandor L."/>
            <person name="Lee J."/>
            <person name="Lipzen A."/>
            <person name="Pangilinan J."/>
            <person name="LaButti K."/>
            <person name="Hainaut M."/>
            <person name="Henrissat B."/>
            <person name="Grigoriev I.V."/>
            <person name="Spatafora J.W."/>
            <person name="Aime M.C."/>
        </authorList>
    </citation>
    <scope>NUCLEOTIDE SEQUENCE [LARGE SCALE GENOMIC DNA]</scope>
    <source>
        <strain evidence="7 8">MCA 4186</strain>
    </source>
</reference>
<feature type="compositionally biased region" description="Pro residues" evidence="5">
    <location>
        <begin position="1"/>
        <end position="17"/>
    </location>
</feature>
<evidence type="ECO:0000256" key="5">
    <source>
        <dbReference type="SAM" id="MobiDB-lite"/>
    </source>
</evidence>
<evidence type="ECO:0000256" key="4">
    <source>
        <dbReference type="PROSITE-ProRule" id="PRU00723"/>
    </source>
</evidence>
<dbReference type="GO" id="GO:0008270">
    <property type="term" value="F:zinc ion binding"/>
    <property type="evidence" value="ECO:0007669"/>
    <property type="project" value="UniProtKB-KW"/>
</dbReference>
<feature type="domain" description="C3H1-type" evidence="6">
    <location>
        <begin position="92"/>
        <end position="120"/>
    </location>
</feature>
<evidence type="ECO:0000259" key="6">
    <source>
        <dbReference type="PROSITE" id="PS50103"/>
    </source>
</evidence>
<dbReference type="Proteomes" id="UP000245946">
    <property type="component" value="Unassembled WGS sequence"/>
</dbReference>
<protein>
    <recommendedName>
        <fullName evidence="6">C3H1-type domain-containing protein</fullName>
    </recommendedName>
</protein>